<feature type="transmembrane region" description="Helical" evidence="1">
    <location>
        <begin position="453"/>
        <end position="475"/>
    </location>
</feature>
<dbReference type="SUPFAM" id="SSF51735">
    <property type="entry name" value="NAD(P)-binding Rossmann-fold domains"/>
    <property type="match status" value="1"/>
</dbReference>
<evidence type="ECO:0000256" key="1">
    <source>
        <dbReference type="SAM" id="Phobius"/>
    </source>
</evidence>
<keyword evidence="1" id="KW-0812">Transmembrane</keyword>
<feature type="domain" description="NmrA-like" evidence="2">
    <location>
        <begin position="4"/>
        <end position="153"/>
    </location>
</feature>
<evidence type="ECO:0000259" key="2">
    <source>
        <dbReference type="Pfam" id="PF05368"/>
    </source>
</evidence>
<dbReference type="InterPro" id="IPR051783">
    <property type="entry name" value="NAD(P)-dependent_oxidoreduct"/>
</dbReference>
<dbReference type="InterPro" id="IPR021295">
    <property type="entry name" value="DUF2867"/>
</dbReference>
<accession>A0A3B1CDH4</accession>
<gene>
    <name evidence="3" type="ORF">MNBD_NITROSPINAE02-271</name>
</gene>
<dbReference type="PANTHER" id="PTHR48079">
    <property type="entry name" value="PROTEIN YEEZ"/>
    <property type="match status" value="1"/>
</dbReference>
<dbReference type="EMBL" id="UOGE01000061">
    <property type="protein sequence ID" value="VAX20760.1"/>
    <property type="molecule type" value="Genomic_DNA"/>
</dbReference>
<organism evidence="3">
    <name type="scientific">hydrothermal vent metagenome</name>
    <dbReference type="NCBI Taxonomy" id="652676"/>
    <lineage>
        <taxon>unclassified sequences</taxon>
        <taxon>metagenomes</taxon>
        <taxon>ecological metagenomes</taxon>
    </lineage>
</organism>
<dbReference type="Gene3D" id="3.40.50.720">
    <property type="entry name" value="NAD(P)-binding Rossmann-like Domain"/>
    <property type="match status" value="1"/>
</dbReference>
<dbReference type="SUPFAM" id="SSF55961">
    <property type="entry name" value="Bet v1-like"/>
    <property type="match status" value="1"/>
</dbReference>
<dbReference type="GO" id="GO:0004029">
    <property type="term" value="F:aldehyde dehydrogenase (NAD+) activity"/>
    <property type="evidence" value="ECO:0007669"/>
    <property type="project" value="TreeGrafter"/>
</dbReference>
<dbReference type="Pfam" id="PF05368">
    <property type="entry name" value="NmrA"/>
    <property type="match status" value="1"/>
</dbReference>
<dbReference type="InterPro" id="IPR023393">
    <property type="entry name" value="START-like_dom_sf"/>
</dbReference>
<proteinExistence type="predicted"/>
<dbReference type="AlphaFoldDB" id="A0A3B1CDH4"/>
<dbReference type="InterPro" id="IPR036291">
    <property type="entry name" value="NAD(P)-bd_dom_sf"/>
</dbReference>
<dbReference type="Pfam" id="PF11066">
    <property type="entry name" value="DUF2867"/>
    <property type="match status" value="1"/>
</dbReference>
<protein>
    <submittedName>
        <fullName evidence="3">Nucleoside-diphosphate-sugar epimerase</fullName>
    </submittedName>
</protein>
<keyword evidence="1" id="KW-1133">Transmembrane helix</keyword>
<name>A0A3B1CDH4_9ZZZZ</name>
<evidence type="ECO:0000313" key="3">
    <source>
        <dbReference type="EMBL" id="VAX20760.1"/>
    </source>
</evidence>
<keyword evidence="1" id="KW-0472">Membrane</keyword>
<dbReference type="InterPro" id="IPR008030">
    <property type="entry name" value="NmrA-like"/>
</dbReference>
<dbReference type="PANTHER" id="PTHR48079:SF6">
    <property type="entry name" value="NAD(P)-BINDING DOMAIN-CONTAINING PROTEIN-RELATED"/>
    <property type="match status" value="1"/>
</dbReference>
<dbReference type="GO" id="GO:0005737">
    <property type="term" value="C:cytoplasm"/>
    <property type="evidence" value="ECO:0007669"/>
    <property type="project" value="TreeGrafter"/>
</dbReference>
<reference evidence="3" key="1">
    <citation type="submission" date="2018-06" db="EMBL/GenBank/DDBJ databases">
        <authorList>
            <person name="Zhirakovskaya E."/>
        </authorList>
    </citation>
    <scope>NUCLEOTIDE SEQUENCE</scope>
</reference>
<dbReference type="Gene3D" id="3.30.530.20">
    <property type="match status" value="1"/>
</dbReference>
<sequence>MNTTAVLVTGATGYVGGRVVLRLIDAGYKVRATGRSLAKLKSRAWAKNAQVELVASDALDMESIKRAADGCWAAYYFVHSMNVSSPDFVETDRKAAENMAEAAKSVGLERIIYLGGLGYEDEFMSAHLRSRQEVGKILASGGIPVTCFRAPMILGSGSASFEMLRYLVDRLPIIITSRRVFTKSQPIAIRNVLVALVKCLEIKETIGETYDMGGPEILQYKDLINIYAEEAGLRKRIVIPTRWMTPRLASYIIHFITPIPRYLAEPLSAGLGNEMLVKDGGRLQKVIPQKMLTARETIRMALERMGQKVIKSSWMDAGAYKPPEWGRYNDAPYAGGAIEESWYDVTLKAPPETVWEPISKIGGDTGWYFANWLWDLRGFIDSLAGGYGRRRGRRHPVDIRTGDALDWWRVIDASPGKRLLLVAEMKAPGEATLEFRIEDMGGGLTKITQIASFLPRGLAGIIYWYAVWPMHFFIFRGMLNGIAKAAGAEVVEGPVEIKPPPHRRV</sequence>